<dbReference type="InterPro" id="IPR046350">
    <property type="entry name" value="Cystatin_sf"/>
</dbReference>
<dbReference type="SUPFAM" id="SSF54403">
    <property type="entry name" value="Cystatin/monellin"/>
    <property type="match status" value="1"/>
</dbReference>
<dbReference type="Gene3D" id="3.10.450.10">
    <property type="match status" value="1"/>
</dbReference>
<proteinExistence type="predicted"/>
<dbReference type="Proteomes" id="UP000075884">
    <property type="component" value="Unassembled WGS sequence"/>
</dbReference>
<dbReference type="GO" id="GO:0004869">
    <property type="term" value="F:cysteine-type endopeptidase inhibitor activity"/>
    <property type="evidence" value="ECO:0007669"/>
    <property type="project" value="InterPro"/>
</dbReference>
<accession>A0A182N726</accession>
<dbReference type="EnsemblMetazoa" id="ADIR003449-RA">
    <property type="protein sequence ID" value="ADIR003449-PA"/>
    <property type="gene ID" value="ADIR003449"/>
</dbReference>
<protein>
    <recommendedName>
        <fullName evidence="4">Cystatin domain-containing protein</fullName>
    </recommendedName>
</protein>
<name>A0A182N726_9DIPT</name>
<sequence length="98" mass="11200">MASAPLCGGVSDDPEVHKEEHAERIGAALASTNGHAGRSYKLHRVTQQVVAGARYTYYISFEDEEPEQQYKITVWERLWLKEKDPAEWRKITFEPHSA</sequence>
<evidence type="ECO:0000256" key="1">
    <source>
        <dbReference type="SAM" id="MobiDB-lite"/>
    </source>
</evidence>
<organism evidence="2 3">
    <name type="scientific">Anopheles dirus</name>
    <dbReference type="NCBI Taxonomy" id="7168"/>
    <lineage>
        <taxon>Eukaryota</taxon>
        <taxon>Metazoa</taxon>
        <taxon>Ecdysozoa</taxon>
        <taxon>Arthropoda</taxon>
        <taxon>Hexapoda</taxon>
        <taxon>Insecta</taxon>
        <taxon>Pterygota</taxon>
        <taxon>Neoptera</taxon>
        <taxon>Endopterygota</taxon>
        <taxon>Diptera</taxon>
        <taxon>Nematocera</taxon>
        <taxon>Culicoidea</taxon>
        <taxon>Culicidae</taxon>
        <taxon>Anophelinae</taxon>
        <taxon>Anopheles</taxon>
    </lineage>
</organism>
<dbReference type="AlphaFoldDB" id="A0A182N726"/>
<reference evidence="2" key="2">
    <citation type="submission" date="2020-05" db="UniProtKB">
        <authorList>
            <consortium name="EnsemblMetazoa"/>
        </authorList>
    </citation>
    <scope>IDENTIFICATION</scope>
    <source>
        <strain evidence="2">WRAIR2</strain>
    </source>
</reference>
<keyword evidence="3" id="KW-1185">Reference proteome</keyword>
<evidence type="ECO:0000313" key="3">
    <source>
        <dbReference type="Proteomes" id="UP000075884"/>
    </source>
</evidence>
<dbReference type="CDD" id="cd00042">
    <property type="entry name" value="CY"/>
    <property type="match status" value="1"/>
</dbReference>
<evidence type="ECO:0008006" key="4">
    <source>
        <dbReference type="Google" id="ProtNLM"/>
    </source>
</evidence>
<reference evidence="3" key="1">
    <citation type="submission" date="2013-03" db="EMBL/GenBank/DDBJ databases">
        <title>The Genome Sequence of Anopheles dirus WRAIR2.</title>
        <authorList>
            <consortium name="The Broad Institute Genomics Platform"/>
            <person name="Neafsey D.E."/>
            <person name="Walton C."/>
            <person name="Walker B."/>
            <person name="Young S.K."/>
            <person name="Zeng Q."/>
            <person name="Gargeya S."/>
            <person name="Fitzgerald M."/>
            <person name="Haas B."/>
            <person name="Abouelleil A."/>
            <person name="Allen A.W."/>
            <person name="Alvarado L."/>
            <person name="Arachchi H.M."/>
            <person name="Berlin A.M."/>
            <person name="Chapman S.B."/>
            <person name="Gainer-Dewar J."/>
            <person name="Goldberg J."/>
            <person name="Griggs A."/>
            <person name="Gujja S."/>
            <person name="Hansen M."/>
            <person name="Howarth C."/>
            <person name="Imamovic A."/>
            <person name="Ireland A."/>
            <person name="Larimer J."/>
            <person name="McCowan C."/>
            <person name="Murphy C."/>
            <person name="Pearson M."/>
            <person name="Poon T.W."/>
            <person name="Priest M."/>
            <person name="Roberts A."/>
            <person name="Saif S."/>
            <person name="Shea T."/>
            <person name="Sisk P."/>
            <person name="Sykes S."/>
            <person name="Wortman J."/>
            <person name="Nusbaum C."/>
            <person name="Birren B."/>
        </authorList>
    </citation>
    <scope>NUCLEOTIDE SEQUENCE [LARGE SCALE GENOMIC DNA]</scope>
    <source>
        <strain evidence="3">WRAIR2</strain>
    </source>
</reference>
<dbReference type="InterPro" id="IPR000010">
    <property type="entry name" value="Cystatin_dom"/>
</dbReference>
<dbReference type="VEuPathDB" id="VectorBase:ADIR003449"/>
<evidence type="ECO:0000313" key="2">
    <source>
        <dbReference type="EnsemblMetazoa" id="ADIR003449-PA"/>
    </source>
</evidence>
<feature type="region of interest" description="Disordered" evidence="1">
    <location>
        <begin position="1"/>
        <end position="21"/>
    </location>
</feature>